<dbReference type="CDD" id="cd06662">
    <property type="entry name" value="SURF1"/>
    <property type="match status" value="1"/>
</dbReference>
<proteinExistence type="inferred from homology"/>
<protein>
    <recommendedName>
        <fullName evidence="1">SURF1-like protein</fullName>
    </recommendedName>
</protein>
<keyword evidence="1" id="KW-1003">Cell membrane</keyword>
<name>A0ABT3JB13_9SPHN</name>
<dbReference type="Pfam" id="PF02104">
    <property type="entry name" value="SURF1"/>
    <property type="match status" value="1"/>
</dbReference>
<evidence type="ECO:0000313" key="2">
    <source>
        <dbReference type="EMBL" id="MCW3796242.1"/>
    </source>
</evidence>
<comment type="similarity">
    <text evidence="1">Belongs to the SURF1 family.</text>
</comment>
<keyword evidence="1" id="KW-0472">Membrane</keyword>
<keyword evidence="3" id="KW-1185">Reference proteome</keyword>
<organism evidence="2 3">
    <name type="scientific">Sphingomonas arvum</name>
    <dbReference type="NCBI Taxonomy" id="2992113"/>
    <lineage>
        <taxon>Bacteria</taxon>
        <taxon>Pseudomonadati</taxon>
        <taxon>Pseudomonadota</taxon>
        <taxon>Alphaproteobacteria</taxon>
        <taxon>Sphingomonadales</taxon>
        <taxon>Sphingomonadaceae</taxon>
        <taxon>Sphingomonas</taxon>
    </lineage>
</organism>
<dbReference type="EMBL" id="JAPDOB010000001">
    <property type="protein sequence ID" value="MCW3796242.1"/>
    <property type="molecule type" value="Genomic_DNA"/>
</dbReference>
<keyword evidence="1" id="KW-1133">Transmembrane helix</keyword>
<comment type="subcellular location">
    <subcellularLocation>
        <location evidence="1">Cell membrane</location>
        <topology evidence="1">Multi-pass membrane protein</topology>
    </subcellularLocation>
</comment>
<gene>
    <name evidence="2" type="ORF">OMW55_00260</name>
</gene>
<dbReference type="Proteomes" id="UP001526246">
    <property type="component" value="Unassembled WGS sequence"/>
</dbReference>
<feature type="transmembrane region" description="Helical" evidence="1">
    <location>
        <begin position="169"/>
        <end position="188"/>
    </location>
</feature>
<accession>A0ABT3JB13</accession>
<evidence type="ECO:0000313" key="3">
    <source>
        <dbReference type="Proteomes" id="UP001526246"/>
    </source>
</evidence>
<comment type="caution">
    <text evidence="1">Lacks conserved residue(s) required for the propagation of feature annotation.</text>
</comment>
<reference evidence="2 3" key="1">
    <citation type="submission" date="2022-10" db="EMBL/GenBank/DDBJ databases">
        <title>Sphingomonas sp.</title>
        <authorList>
            <person name="Jin C."/>
        </authorList>
    </citation>
    <scope>NUCLEOTIDE SEQUENCE [LARGE SCALE GENOMIC DNA]</scope>
    <source>
        <strain evidence="2 3">BN140010</strain>
    </source>
</reference>
<comment type="caution">
    <text evidence="2">The sequence shown here is derived from an EMBL/GenBank/DDBJ whole genome shotgun (WGS) entry which is preliminary data.</text>
</comment>
<sequence>MRRLPLIPTLLVLAAAAVMVGLGVWQLRRAHEKEALLARYAAAEGMPPTVWPTLPVADKDLPLFRRATGLCLQPVASKAVGGRSRKGETGYSHLVDCRTGGMEGPGMRVDIGWSRDPRAGGGWKGGSVSGMIGPDGEQRMRLISDQGFAGLEPSAAPDIADVPNNHRAYAFQWFAFALTALVIYVLAVRAKLRERAK</sequence>
<keyword evidence="1" id="KW-0812">Transmembrane</keyword>
<dbReference type="PROSITE" id="PS50895">
    <property type="entry name" value="SURF1"/>
    <property type="match status" value="1"/>
</dbReference>
<dbReference type="InterPro" id="IPR002994">
    <property type="entry name" value="Surf1/Shy1"/>
</dbReference>
<evidence type="ECO:0000256" key="1">
    <source>
        <dbReference type="RuleBase" id="RU363076"/>
    </source>
</evidence>